<comment type="caution">
    <text evidence="1">The sequence shown here is derived from an EMBL/GenBank/DDBJ whole genome shotgun (WGS) entry which is preliminary data.</text>
</comment>
<reference evidence="1 2" key="1">
    <citation type="submission" date="2024-09" db="EMBL/GenBank/DDBJ databases">
        <title>Chromosome-scale assembly of Riccia fluitans.</title>
        <authorList>
            <person name="Paukszto L."/>
            <person name="Sawicki J."/>
            <person name="Karawczyk K."/>
            <person name="Piernik-Szablinska J."/>
            <person name="Szczecinska M."/>
            <person name="Mazdziarz M."/>
        </authorList>
    </citation>
    <scope>NUCLEOTIDE SEQUENCE [LARGE SCALE GENOMIC DNA]</scope>
    <source>
        <strain evidence="1">Rf_01</strain>
        <tissue evidence="1">Aerial parts of the thallus</tissue>
    </source>
</reference>
<dbReference type="Proteomes" id="UP001605036">
    <property type="component" value="Unassembled WGS sequence"/>
</dbReference>
<proteinExistence type="predicted"/>
<dbReference type="EMBL" id="JBHFFA010000001">
    <property type="protein sequence ID" value="KAL2654089.1"/>
    <property type="molecule type" value="Genomic_DNA"/>
</dbReference>
<dbReference type="AlphaFoldDB" id="A0ABD1ZRL3"/>
<evidence type="ECO:0000313" key="1">
    <source>
        <dbReference type="EMBL" id="KAL2654089.1"/>
    </source>
</evidence>
<name>A0ABD1ZRL3_9MARC</name>
<gene>
    <name evidence="1" type="ORF">R1flu_022217</name>
</gene>
<protein>
    <submittedName>
        <fullName evidence="1">Uncharacterized protein</fullName>
    </submittedName>
</protein>
<sequence>MKTLILPINETKTAGATHRISVNKQLQLMGIGAMEYELSSSSLPGWKTNGALAKWCYPFNCQIGFTNDSLALCLLLA</sequence>
<accession>A0ABD1ZRL3</accession>
<keyword evidence="2" id="KW-1185">Reference proteome</keyword>
<evidence type="ECO:0000313" key="2">
    <source>
        <dbReference type="Proteomes" id="UP001605036"/>
    </source>
</evidence>
<organism evidence="1 2">
    <name type="scientific">Riccia fluitans</name>
    <dbReference type="NCBI Taxonomy" id="41844"/>
    <lineage>
        <taxon>Eukaryota</taxon>
        <taxon>Viridiplantae</taxon>
        <taxon>Streptophyta</taxon>
        <taxon>Embryophyta</taxon>
        <taxon>Marchantiophyta</taxon>
        <taxon>Marchantiopsida</taxon>
        <taxon>Marchantiidae</taxon>
        <taxon>Marchantiales</taxon>
        <taxon>Ricciaceae</taxon>
        <taxon>Riccia</taxon>
    </lineage>
</organism>